<feature type="domain" description="C2H2-type" evidence="8">
    <location>
        <begin position="377"/>
        <end position="404"/>
    </location>
</feature>
<dbReference type="RefSeq" id="XP_008483924.2">
    <property type="nucleotide sequence ID" value="XM_008485702.3"/>
</dbReference>
<accession>A0A1S3DLF1</accession>
<dbReference type="PROSITE" id="PS00028">
    <property type="entry name" value="ZINC_FINGER_C2H2_1"/>
    <property type="match status" value="12"/>
</dbReference>
<keyword evidence="4 7" id="KW-0863">Zinc-finger</keyword>
<keyword evidence="3" id="KW-0677">Repeat</keyword>
<keyword evidence="2" id="KW-0479">Metal-binding</keyword>
<dbReference type="FunFam" id="3.30.160.60:FF:000446">
    <property type="entry name" value="Zinc finger protein"/>
    <property type="match status" value="1"/>
</dbReference>
<evidence type="ECO:0000313" key="9">
    <source>
        <dbReference type="Proteomes" id="UP000079169"/>
    </source>
</evidence>
<dbReference type="Gene3D" id="3.30.160.60">
    <property type="entry name" value="Classic Zinc Finger"/>
    <property type="match status" value="9"/>
</dbReference>
<dbReference type="AlphaFoldDB" id="A0A1S3DLF1"/>
<dbReference type="GO" id="GO:0000981">
    <property type="term" value="F:DNA-binding transcription factor activity, RNA polymerase II-specific"/>
    <property type="evidence" value="ECO:0007669"/>
    <property type="project" value="TreeGrafter"/>
</dbReference>
<dbReference type="InterPro" id="IPR013087">
    <property type="entry name" value="Znf_C2H2_type"/>
</dbReference>
<gene>
    <name evidence="10" type="primary">LOC103520602</name>
</gene>
<feature type="domain" description="C2H2-type" evidence="8">
    <location>
        <begin position="545"/>
        <end position="571"/>
    </location>
</feature>
<keyword evidence="5" id="KW-0862">Zinc</keyword>
<comment type="subcellular location">
    <subcellularLocation>
        <location evidence="1">Nucleus</location>
    </subcellularLocation>
</comment>
<dbReference type="STRING" id="121845.A0A1S3DLF1"/>
<feature type="domain" description="C2H2-type" evidence="8">
    <location>
        <begin position="517"/>
        <end position="544"/>
    </location>
</feature>
<dbReference type="GO" id="GO:0000977">
    <property type="term" value="F:RNA polymerase II transcription regulatory region sequence-specific DNA binding"/>
    <property type="evidence" value="ECO:0007669"/>
    <property type="project" value="TreeGrafter"/>
</dbReference>
<evidence type="ECO:0000256" key="6">
    <source>
        <dbReference type="ARBA" id="ARBA00023242"/>
    </source>
</evidence>
<protein>
    <submittedName>
        <fullName evidence="10">Zinc finger protein 883-like</fullName>
    </submittedName>
</protein>
<dbReference type="GeneID" id="103520602"/>
<evidence type="ECO:0000256" key="5">
    <source>
        <dbReference type="ARBA" id="ARBA00022833"/>
    </source>
</evidence>
<dbReference type="FunFam" id="3.30.160.60:FF:000624">
    <property type="entry name" value="zinc finger protein 697"/>
    <property type="match status" value="1"/>
</dbReference>
<dbReference type="Proteomes" id="UP000079169">
    <property type="component" value="Unplaced"/>
</dbReference>
<evidence type="ECO:0000256" key="1">
    <source>
        <dbReference type="ARBA" id="ARBA00004123"/>
    </source>
</evidence>
<evidence type="ECO:0000313" key="10">
    <source>
        <dbReference type="RefSeq" id="XP_008483924.2"/>
    </source>
</evidence>
<keyword evidence="9" id="KW-1185">Reference proteome</keyword>
<evidence type="ECO:0000256" key="2">
    <source>
        <dbReference type="ARBA" id="ARBA00022723"/>
    </source>
</evidence>
<evidence type="ECO:0000256" key="4">
    <source>
        <dbReference type="ARBA" id="ARBA00022771"/>
    </source>
</evidence>
<dbReference type="FunFam" id="3.30.160.60:FF:000100">
    <property type="entry name" value="Zinc finger 45-like"/>
    <property type="match status" value="1"/>
</dbReference>
<dbReference type="GO" id="GO:0048598">
    <property type="term" value="P:embryonic morphogenesis"/>
    <property type="evidence" value="ECO:0007669"/>
    <property type="project" value="UniProtKB-ARBA"/>
</dbReference>
<feature type="domain" description="C2H2-type" evidence="8">
    <location>
        <begin position="460"/>
        <end position="487"/>
    </location>
</feature>
<organism evidence="9 10">
    <name type="scientific">Diaphorina citri</name>
    <name type="common">Asian citrus psyllid</name>
    <dbReference type="NCBI Taxonomy" id="121845"/>
    <lineage>
        <taxon>Eukaryota</taxon>
        <taxon>Metazoa</taxon>
        <taxon>Ecdysozoa</taxon>
        <taxon>Arthropoda</taxon>
        <taxon>Hexapoda</taxon>
        <taxon>Insecta</taxon>
        <taxon>Pterygota</taxon>
        <taxon>Neoptera</taxon>
        <taxon>Paraneoptera</taxon>
        <taxon>Hemiptera</taxon>
        <taxon>Sternorrhyncha</taxon>
        <taxon>Psylloidea</taxon>
        <taxon>Psyllidae</taxon>
        <taxon>Diaphorininae</taxon>
        <taxon>Diaphorina</taxon>
    </lineage>
</organism>
<dbReference type="SMART" id="SM00355">
    <property type="entry name" value="ZnF_C2H2"/>
    <property type="match status" value="14"/>
</dbReference>
<feature type="domain" description="C2H2-type" evidence="8">
    <location>
        <begin position="432"/>
        <end position="459"/>
    </location>
</feature>
<feature type="domain" description="C2H2-type" evidence="8">
    <location>
        <begin position="405"/>
        <end position="432"/>
    </location>
</feature>
<proteinExistence type="predicted"/>
<feature type="domain" description="C2H2-type" evidence="8">
    <location>
        <begin position="488"/>
        <end position="515"/>
    </location>
</feature>
<evidence type="ECO:0000256" key="7">
    <source>
        <dbReference type="PROSITE-ProRule" id="PRU00042"/>
    </source>
</evidence>
<dbReference type="PANTHER" id="PTHR24381:SF393">
    <property type="entry name" value="CHROMATIN-LINKED ADAPTOR FOR MSL PROTEINS, ISOFORM B"/>
    <property type="match status" value="1"/>
</dbReference>
<name>A0A1S3DLF1_DIACI</name>
<dbReference type="KEGG" id="dci:103520602"/>
<dbReference type="PANTHER" id="PTHR24381">
    <property type="entry name" value="ZINC FINGER PROTEIN"/>
    <property type="match status" value="1"/>
</dbReference>
<dbReference type="SUPFAM" id="SSF57667">
    <property type="entry name" value="beta-beta-alpha zinc fingers"/>
    <property type="match status" value="5"/>
</dbReference>
<feature type="domain" description="C2H2-type" evidence="8">
    <location>
        <begin position="299"/>
        <end position="326"/>
    </location>
</feature>
<sequence>MRQCHGITVIAKSYLIKNSTQITVSCKLCGIDNLLLNQCKTHASCETQNLFCCNFCKEAFEDKRVLESHIYIKHGNGNASLKCYLCQICCDELYVDEEQFKKHMLEIHELTEVHLDKYIVETLEDVLVPCRCCSKSCLVFSGFCKEHDVDMKVNSCHSHPDSAHGCAVCHITFPDCALLWKHKFSEHEIGQWQCNLCTAHTNVDSPRDLMNHWSTSHGNDRDDSCEQHGDVKVNNVSSEMKKFVCIVCGASYVKWKGLREHCVRKHTVMIQTILPTPSVSRDVTKSSAQFLDDEGHMKYKCDTCSKTFSMYSGLMRHVQAHSCHENKLDCTYCKKSFSQKVHLSRHYKNIHGVLMQANEVAEMKLQYGITIDGVTSYKCPHCTSLFARFFSLRKHLRSHSGVRPFICTICNKSFVQRNHLNRHTNIHTGPGYQCNICGRVMNDRTNLKVHMRNHTGEKKYICEVCGKGFVQWSSHYYHMFTHSESRNFQCTVCDKKFATPAGLREHKRVHVISEEKHICETCGNSFSSRRNLLYHIKIHTTDRPYKCEMCSTTFKMRKYLVQHYKTHRHNK</sequence>
<dbReference type="PROSITE" id="PS50157">
    <property type="entry name" value="ZINC_FINGER_C2H2_2"/>
    <property type="match status" value="10"/>
</dbReference>
<dbReference type="GO" id="GO:0005634">
    <property type="term" value="C:nucleus"/>
    <property type="evidence" value="ECO:0007669"/>
    <property type="project" value="UniProtKB-SubCell"/>
</dbReference>
<feature type="domain" description="C2H2-type" evidence="8">
    <location>
        <begin position="51"/>
        <end position="79"/>
    </location>
</feature>
<evidence type="ECO:0000259" key="8">
    <source>
        <dbReference type="PROSITE" id="PS50157"/>
    </source>
</evidence>
<dbReference type="InterPro" id="IPR036236">
    <property type="entry name" value="Znf_C2H2_sf"/>
</dbReference>
<dbReference type="PaxDb" id="121845-A0A1S3DLF1"/>
<dbReference type="Pfam" id="PF13912">
    <property type="entry name" value="zf-C2H2_6"/>
    <property type="match status" value="1"/>
</dbReference>
<dbReference type="GO" id="GO:0008270">
    <property type="term" value="F:zinc ion binding"/>
    <property type="evidence" value="ECO:0007669"/>
    <property type="project" value="UniProtKB-KW"/>
</dbReference>
<feature type="domain" description="C2H2-type" evidence="8">
    <location>
        <begin position="328"/>
        <end position="351"/>
    </location>
</feature>
<reference evidence="10" key="1">
    <citation type="submission" date="2025-08" db="UniProtKB">
        <authorList>
            <consortium name="RefSeq"/>
        </authorList>
    </citation>
    <scope>IDENTIFICATION</scope>
</reference>
<evidence type="ECO:0000256" key="3">
    <source>
        <dbReference type="ARBA" id="ARBA00022737"/>
    </source>
</evidence>
<keyword evidence="6" id="KW-0539">Nucleus</keyword>
<dbReference type="Pfam" id="PF00096">
    <property type="entry name" value="zf-C2H2"/>
    <property type="match status" value="6"/>
</dbReference>